<organism evidence="2 3">
    <name type="scientific">Candida viswanathii</name>
    <dbReference type="NCBI Taxonomy" id="5486"/>
    <lineage>
        <taxon>Eukaryota</taxon>
        <taxon>Fungi</taxon>
        <taxon>Dikarya</taxon>
        <taxon>Ascomycota</taxon>
        <taxon>Saccharomycotina</taxon>
        <taxon>Pichiomycetes</taxon>
        <taxon>Debaryomycetaceae</taxon>
        <taxon>Candida/Lodderomyces clade</taxon>
        <taxon>Candida</taxon>
    </lineage>
</organism>
<evidence type="ECO:0000313" key="2">
    <source>
        <dbReference type="EMBL" id="RCK60486.1"/>
    </source>
</evidence>
<feature type="compositionally biased region" description="Basic and acidic residues" evidence="1">
    <location>
        <begin position="69"/>
        <end position="93"/>
    </location>
</feature>
<feature type="compositionally biased region" description="Low complexity" evidence="1">
    <location>
        <begin position="210"/>
        <end position="223"/>
    </location>
</feature>
<accession>A0A367Y3M1</accession>
<evidence type="ECO:0000256" key="1">
    <source>
        <dbReference type="SAM" id="MobiDB-lite"/>
    </source>
</evidence>
<name>A0A367Y3M1_9ASCO</name>
<dbReference type="STRING" id="5486.A0A367Y3M1"/>
<protein>
    <submittedName>
        <fullName evidence="2">Uncharacterized protein</fullName>
    </submittedName>
</protein>
<sequence>MLSFTAKRVLATGYSRQALRFNSSKNVGALDITNLFKRIDQVSQKAAEKNKTLQEQVAKAQRSAPRNENGQRRQNDGQRRQYDGQRRQYDGQRRQYNGQKYQYEGERRQYGGQRRQYDGERRQNDGPRNNRERFPQGEQPRRYERRQYAGDARAPVDPEEAAKNLSNLTGIIEVRPRRSFEAKDNFQGAHIRSRTSELQPRQYRTEARPRAAPNRNRNRTTPEASNRRAGAGTARDKKKAGESIAPPIDSIDLVATELKPKIKPEHFFYGKVPSVTSTVTARLASVAKMTLTDSQYPYKLPKDIINMAPLKSGNPFLLQKSWRLDVDQEVMKQRVKTVVLGQVDDLKIEGEKTKLATETLHDININPNLSKEQKQEMFDIVNGVKGLKTLFNNAHWRKQASEP</sequence>
<dbReference type="EMBL" id="QLNQ01000026">
    <property type="protein sequence ID" value="RCK60486.1"/>
    <property type="molecule type" value="Genomic_DNA"/>
</dbReference>
<reference evidence="2 3" key="1">
    <citation type="submission" date="2018-06" db="EMBL/GenBank/DDBJ databases">
        <title>Whole genome sequencing of Candida tropicalis (genome annotated by CSBL at Korea University).</title>
        <authorList>
            <person name="Ahn J."/>
        </authorList>
    </citation>
    <scope>NUCLEOTIDE SEQUENCE [LARGE SCALE GENOMIC DNA]</scope>
    <source>
        <strain evidence="2 3">ATCC 20962</strain>
    </source>
</reference>
<feature type="region of interest" description="Disordered" evidence="1">
    <location>
        <begin position="183"/>
        <end position="244"/>
    </location>
</feature>
<feature type="region of interest" description="Disordered" evidence="1">
    <location>
        <begin position="50"/>
        <end position="161"/>
    </location>
</feature>
<dbReference type="OrthoDB" id="4019734at2759"/>
<comment type="caution">
    <text evidence="2">The sequence shown here is derived from an EMBL/GenBank/DDBJ whole genome shotgun (WGS) entry which is preliminary data.</text>
</comment>
<evidence type="ECO:0000313" key="3">
    <source>
        <dbReference type="Proteomes" id="UP000253472"/>
    </source>
</evidence>
<feature type="compositionally biased region" description="Basic and acidic residues" evidence="1">
    <location>
        <begin position="103"/>
        <end position="161"/>
    </location>
</feature>
<dbReference type="Proteomes" id="UP000253472">
    <property type="component" value="Unassembled WGS sequence"/>
</dbReference>
<gene>
    <name evidence="2" type="ORF">Cantr_08245</name>
</gene>
<dbReference type="AlphaFoldDB" id="A0A367Y3M1"/>
<proteinExistence type="predicted"/>
<keyword evidence="3" id="KW-1185">Reference proteome</keyword>